<organism evidence="2 3">
    <name type="scientific">Caviibacterium pharyngocola</name>
    <dbReference type="NCBI Taxonomy" id="28159"/>
    <lineage>
        <taxon>Bacteria</taxon>
        <taxon>Pseudomonadati</taxon>
        <taxon>Pseudomonadota</taxon>
        <taxon>Gammaproteobacteria</taxon>
        <taxon>Pasteurellales</taxon>
        <taxon>Pasteurellaceae</taxon>
        <taxon>Caviibacterium</taxon>
    </lineage>
</organism>
<name>A0A2M8RTX3_9PAST</name>
<keyword evidence="1" id="KW-0812">Transmembrane</keyword>
<dbReference type="Proteomes" id="UP000230282">
    <property type="component" value="Unassembled WGS sequence"/>
</dbReference>
<dbReference type="EMBL" id="PHGZ01000023">
    <property type="protein sequence ID" value="PJG82322.1"/>
    <property type="molecule type" value="Genomic_DNA"/>
</dbReference>
<accession>A0A2M8RTX3</accession>
<evidence type="ECO:0000313" key="3">
    <source>
        <dbReference type="Proteomes" id="UP000230282"/>
    </source>
</evidence>
<keyword evidence="1" id="KW-1133">Transmembrane helix</keyword>
<comment type="caution">
    <text evidence="2">The sequence shown here is derived from an EMBL/GenBank/DDBJ whole genome shotgun (WGS) entry which is preliminary data.</text>
</comment>
<keyword evidence="3" id="KW-1185">Reference proteome</keyword>
<evidence type="ECO:0000313" key="2">
    <source>
        <dbReference type="EMBL" id="PJG82322.1"/>
    </source>
</evidence>
<gene>
    <name evidence="2" type="ORF">CVP04_09850</name>
</gene>
<sequence length="72" mass="8186">MVNRTNDIITVIVYAVLLLPFEIGLLFWLFGAATFVQVMFYSLLSYALIGILAFIWRNPFLSLLGLLFALNN</sequence>
<feature type="transmembrane region" description="Helical" evidence="1">
    <location>
        <begin position="46"/>
        <end position="70"/>
    </location>
</feature>
<evidence type="ECO:0000256" key="1">
    <source>
        <dbReference type="SAM" id="Phobius"/>
    </source>
</evidence>
<keyword evidence="1" id="KW-0472">Membrane</keyword>
<dbReference type="OrthoDB" id="9883387at2"/>
<dbReference type="RefSeq" id="WP_100297345.1">
    <property type="nucleotide sequence ID" value="NZ_PHGZ01000023.1"/>
</dbReference>
<proteinExistence type="predicted"/>
<protein>
    <submittedName>
        <fullName evidence="2">Uncharacterized protein</fullName>
    </submittedName>
</protein>
<reference evidence="2 3" key="1">
    <citation type="submission" date="2017-11" db="EMBL/GenBank/DDBJ databases">
        <title>Reclassification of Bisgaard taxon 5 as Caviibacterium pharyngocola gen. nov., sp. nov.</title>
        <authorList>
            <person name="Christensen H."/>
        </authorList>
    </citation>
    <scope>NUCLEOTIDE SEQUENCE [LARGE SCALE GENOMIC DNA]</scope>
    <source>
        <strain evidence="2 3">7_3</strain>
    </source>
</reference>
<feature type="transmembrane region" description="Helical" evidence="1">
    <location>
        <begin position="12"/>
        <end position="40"/>
    </location>
</feature>
<dbReference type="AlphaFoldDB" id="A0A2M8RTX3"/>